<comment type="function">
    <text evidence="1 10">Catalyzes the insertion of molybdate into adenylated molybdopterin with the concomitant release of AMP.</text>
</comment>
<organism evidence="12 13">
    <name type="scientific">Salisediminibacterium halotolerans</name>
    <dbReference type="NCBI Taxonomy" id="517425"/>
    <lineage>
        <taxon>Bacteria</taxon>
        <taxon>Bacillati</taxon>
        <taxon>Bacillota</taxon>
        <taxon>Bacilli</taxon>
        <taxon>Bacillales</taxon>
        <taxon>Bacillaceae</taxon>
        <taxon>Salisediminibacterium</taxon>
    </lineage>
</organism>
<dbReference type="RefSeq" id="WP_093073263.1">
    <property type="nucleotide sequence ID" value="NZ_FOGV01000016.1"/>
</dbReference>
<evidence type="ECO:0000256" key="5">
    <source>
        <dbReference type="ARBA" id="ARBA00013269"/>
    </source>
</evidence>
<keyword evidence="13" id="KW-1185">Reference proteome</keyword>
<evidence type="ECO:0000259" key="11">
    <source>
        <dbReference type="SMART" id="SM00852"/>
    </source>
</evidence>
<dbReference type="EMBL" id="FOGV01000016">
    <property type="protein sequence ID" value="SES13795.1"/>
    <property type="molecule type" value="Genomic_DNA"/>
</dbReference>
<keyword evidence="8 10" id="KW-0501">Molybdenum cofactor biosynthesis</keyword>
<dbReference type="SUPFAM" id="SSF63882">
    <property type="entry name" value="MoeA N-terminal region -like"/>
    <property type="match status" value="1"/>
</dbReference>
<dbReference type="GO" id="GO:0046872">
    <property type="term" value="F:metal ion binding"/>
    <property type="evidence" value="ECO:0007669"/>
    <property type="project" value="UniProtKB-UniRule"/>
</dbReference>
<evidence type="ECO:0000256" key="10">
    <source>
        <dbReference type="RuleBase" id="RU365090"/>
    </source>
</evidence>
<sequence>MKRKQERTIYLQDKPRMEALEECLELFKDRRSSERIPVQNAAGRVTAAPVFASASNPHFHASAMDGIAVNAAKTETAHESAPLRFTENEDFVYVDTGHAIPASFDAVIMIEHINETDISPGEIEIIEPAVPWQHIRPIGEDVTYGEMILPAKHQIRPIDTGAMLAAQIDEVDVMRTPNVAIFPSGSELISPAETPELGKLIEFNGTIFSGLIKQWGGNPHLHPIVKDDKETIRKALADGAAAADIVIINAGSSAGAKDYTREMIAELGTVLTHGIATRPGKPVIIGEIKDTPVIGVPGYPVSAYFVMDWFVRPLLFAQQGLPVPDKETLQVKAGRRMTSSMGSEDFIRVNIGKAGNTYIANPMTRSASVTMSLVKADGIVIIPAEKLGIEQGETVEAELMRPLNEIDRAVLFSGSHDLSIDVLSALLRERTTPPLSVSASHTGSMAGIMAVRRGETHLTGIHLLDPQSGDYNLPYLHKYLNGMTIVRIPFLKRSQGLIVPQGNPNNIQSLKDLAAKKIHYVNRQKGAGTRVLFDHLLKKEGISPDEITGYGREMYTHLSVAAEVASRSDAAGMGIFSAADAMQCEFIPVSEESYDLIMTAEFFEQTEGQFIYEILKSSAFKERVENLGGYTVKHEAEAERLTF</sequence>
<dbReference type="Gene3D" id="2.170.190.11">
    <property type="entry name" value="Molybdopterin biosynthesis moea protein, domain 3"/>
    <property type="match status" value="1"/>
</dbReference>
<evidence type="ECO:0000256" key="3">
    <source>
        <dbReference type="ARBA" id="ARBA00005046"/>
    </source>
</evidence>
<keyword evidence="10" id="KW-0460">Magnesium</keyword>
<dbReference type="GO" id="GO:0006777">
    <property type="term" value="P:Mo-molybdopterin cofactor biosynthetic process"/>
    <property type="evidence" value="ECO:0007669"/>
    <property type="project" value="UniProtKB-UniRule"/>
</dbReference>
<dbReference type="EC" id="2.10.1.1" evidence="5 10"/>
<dbReference type="AlphaFoldDB" id="A0A1H9UWF3"/>
<dbReference type="Gene3D" id="3.40.980.10">
    <property type="entry name" value="MoaB/Mog-like domain"/>
    <property type="match status" value="1"/>
</dbReference>
<dbReference type="PROSITE" id="PS01079">
    <property type="entry name" value="MOCF_BIOSYNTHESIS_2"/>
    <property type="match status" value="1"/>
</dbReference>
<dbReference type="InterPro" id="IPR001453">
    <property type="entry name" value="MoaB/Mog_dom"/>
</dbReference>
<dbReference type="Pfam" id="PF12727">
    <property type="entry name" value="PBP_like"/>
    <property type="match status" value="1"/>
</dbReference>
<evidence type="ECO:0000256" key="4">
    <source>
        <dbReference type="ARBA" id="ARBA00010763"/>
    </source>
</evidence>
<dbReference type="GO" id="GO:0005829">
    <property type="term" value="C:cytosol"/>
    <property type="evidence" value="ECO:0007669"/>
    <property type="project" value="TreeGrafter"/>
</dbReference>
<name>A0A1H9UWF3_9BACI</name>
<dbReference type="Pfam" id="PF03453">
    <property type="entry name" value="MoeA_N"/>
    <property type="match status" value="1"/>
</dbReference>
<dbReference type="PANTHER" id="PTHR10192:SF16">
    <property type="entry name" value="MOLYBDOPTERIN MOLYBDENUMTRANSFERASE"/>
    <property type="match status" value="1"/>
</dbReference>
<protein>
    <recommendedName>
        <fullName evidence="6 10">Molybdopterin molybdenumtransferase</fullName>
        <ecNumber evidence="5 10">2.10.1.1</ecNumber>
    </recommendedName>
</protein>
<evidence type="ECO:0000256" key="8">
    <source>
        <dbReference type="ARBA" id="ARBA00023150"/>
    </source>
</evidence>
<evidence type="ECO:0000256" key="7">
    <source>
        <dbReference type="ARBA" id="ARBA00022505"/>
    </source>
</evidence>
<dbReference type="InterPro" id="IPR005111">
    <property type="entry name" value="MoeA_C_domain_IV"/>
</dbReference>
<comment type="similarity">
    <text evidence="4 10">Belongs to the MoeA family.</text>
</comment>
<comment type="caution">
    <text evidence="12">The sequence shown here is derived from an EMBL/GenBank/DDBJ whole genome shotgun (WGS) entry which is preliminary data.</text>
</comment>
<proteinExistence type="inferred from homology"/>
<dbReference type="Gene3D" id="2.40.340.10">
    <property type="entry name" value="MoeA, C-terminal, domain IV"/>
    <property type="match status" value="1"/>
</dbReference>
<comment type="function">
    <text evidence="2">May be involved in the biosynthesis of molybdopterin.</text>
</comment>
<dbReference type="OrthoDB" id="9804758at2"/>
<keyword evidence="10" id="KW-0808">Transferase</keyword>
<dbReference type="Proteomes" id="UP000199318">
    <property type="component" value="Unassembled WGS sequence"/>
</dbReference>
<dbReference type="InterPro" id="IPR008284">
    <property type="entry name" value="MoCF_biosynth_CS"/>
</dbReference>
<dbReference type="STRING" id="1464123.SAMN05444126_11636"/>
<dbReference type="GO" id="GO:0061599">
    <property type="term" value="F:molybdopterin molybdotransferase activity"/>
    <property type="evidence" value="ECO:0007669"/>
    <property type="project" value="UniProtKB-UniRule"/>
</dbReference>
<dbReference type="Gene3D" id="3.40.190.10">
    <property type="entry name" value="Periplasmic binding protein-like II"/>
    <property type="match status" value="1"/>
</dbReference>
<dbReference type="InterPro" id="IPR024370">
    <property type="entry name" value="PBP_domain"/>
</dbReference>
<comment type="cofactor">
    <cofactor evidence="10">
        <name>Mg(2+)</name>
        <dbReference type="ChEBI" id="CHEBI:18420"/>
    </cofactor>
</comment>
<dbReference type="InterPro" id="IPR036135">
    <property type="entry name" value="MoeA_linker/N_sf"/>
</dbReference>
<keyword evidence="7 10" id="KW-0500">Molybdenum</keyword>
<dbReference type="SUPFAM" id="SSF63867">
    <property type="entry name" value="MoeA C-terminal domain-like"/>
    <property type="match status" value="1"/>
</dbReference>
<evidence type="ECO:0000256" key="1">
    <source>
        <dbReference type="ARBA" id="ARBA00002901"/>
    </source>
</evidence>
<dbReference type="SUPFAM" id="SSF53218">
    <property type="entry name" value="Molybdenum cofactor biosynthesis proteins"/>
    <property type="match status" value="1"/>
</dbReference>
<dbReference type="InterPro" id="IPR005110">
    <property type="entry name" value="MoeA_linker/N"/>
</dbReference>
<dbReference type="UniPathway" id="UPA00344"/>
<evidence type="ECO:0000256" key="6">
    <source>
        <dbReference type="ARBA" id="ARBA00021108"/>
    </source>
</evidence>
<keyword evidence="10" id="KW-0479">Metal-binding</keyword>
<comment type="catalytic activity">
    <reaction evidence="9">
        <text>adenylyl-molybdopterin + molybdate = Mo-molybdopterin + AMP + H(+)</text>
        <dbReference type="Rhea" id="RHEA:35047"/>
        <dbReference type="ChEBI" id="CHEBI:15378"/>
        <dbReference type="ChEBI" id="CHEBI:36264"/>
        <dbReference type="ChEBI" id="CHEBI:62727"/>
        <dbReference type="ChEBI" id="CHEBI:71302"/>
        <dbReference type="ChEBI" id="CHEBI:456215"/>
        <dbReference type="EC" id="2.10.1.1"/>
    </reaction>
</comment>
<dbReference type="NCBIfam" id="NF011068">
    <property type="entry name" value="PRK14498.1"/>
    <property type="match status" value="1"/>
</dbReference>
<dbReference type="InterPro" id="IPR036425">
    <property type="entry name" value="MoaB/Mog-like_dom_sf"/>
</dbReference>
<evidence type="ECO:0000313" key="13">
    <source>
        <dbReference type="Proteomes" id="UP000199318"/>
    </source>
</evidence>
<dbReference type="Pfam" id="PF03454">
    <property type="entry name" value="MoeA_C"/>
    <property type="match status" value="1"/>
</dbReference>
<evidence type="ECO:0000313" key="12">
    <source>
        <dbReference type="EMBL" id="SES13795.1"/>
    </source>
</evidence>
<dbReference type="SMART" id="SM00852">
    <property type="entry name" value="MoCF_biosynth"/>
    <property type="match status" value="1"/>
</dbReference>
<dbReference type="CDD" id="cd00887">
    <property type="entry name" value="MoeA"/>
    <property type="match status" value="1"/>
</dbReference>
<gene>
    <name evidence="12" type="ORF">SAMN05444126_11636</name>
</gene>
<dbReference type="PANTHER" id="PTHR10192">
    <property type="entry name" value="MOLYBDOPTERIN BIOSYNTHESIS PROTEIN"/>
    <property type="match status" value="1"/>
</dbReference>
<feature type="domain" description="MoaB/Mog" evidence="11">
    <location>
        <begin position="180"/>
        <end position="317"/>
    </location>
</feature>
<reference evidence="13" key="1">
    <citation type="submission" date="2016-10" db="EMBL/GenBank/DDBJ databases">
        <authorList>
            <person name="de Groot N.N."/>
        </authorList>
    </citation>
    <scope>NUCLEOTIDE SEQUENCE [LARGE SCALE GENOMIC DNA]</scope>
    <source>
        <strain evidence="13">10nlg</strain>
    </source>
</reference>
<comment type="pathway">
    <text evidence="3 10">Cofactor biosynthesis; molybdopterin biosynthesis.</text>
</comment>
<evidence type="ECO:0000256" key="9">
    <source>
        <dbReference type="ARBA" id="ARBA00047317"/>
    </source>
</evidence>
<dbReference type="InterPro" id="IPR036688">
    <property type="entry name" value="MoeA_C_domain_IV_sf"/>
</dbReference>
<dbReference type="Gene3D" id="3.90.105.10">
    <property type="entry name" value="Molybdopterin biosynthesis moea protein, domain 2"/>
    <property type="match status" value="1"/>
</dbReference>
<accession>A0A1H9UWF3</accession>
<dbReference type="InterPro" id="IPR038987">
    <property type="entry name" value="MoeA-like"/>
</dbReference>
<evidence type="ECO:0000256" key="2">
    <source>
        <dbReference type="ARBA" id="ARBA00003487"/>
    </source>
</evidence>
<dbReference type="Pfam" id="PF00994">
    <property type="entry name" value="MoCF_biosynth"/>
    <property type="match status" value="1"/>
</dbReference>
<dbReference type="SUPFAM" id="SSF53850">
    <property type="entry name" value="Periplasmic binding protein-like II"/>
    <property type="match status" value="1"/>
</dbReference>